<evidence type="ECO:0000256" key="4">
    <source>
        <dbReference type="ARBA" id="ARBA00022475"/>
    </source>
</evidence>
<feature type="transmembrane region" description="Helical" evidence="8">
    <location>
        <begin position="267"/>
        <end position="291"/>
    </location>
</feature>
<sequence>MSDPSPAARSAGSRALGPVFILSAVLIAIIVTFGVIAPETVGRIFTAAQSWILSRLGWFYLLSVAVFVVFVLYLALSSHGQVRLGPNHSEPDFSYGSWFAMLFSAGMGIGLVFFGVAEPVMHFTTPPIGDGGTVEAARAAMRITFFHWGIHAWAIYAVIGLSLAYFGFRHGLPLTIRSALYPLIGDRIHGPIGQAIDIFAVLGTIFGVATSLGLGVLQINAGLNHLTGLPSTLLVQVLLIAAITGVATISVMMGLDAGIRRISEFNMAVAAILLVFVAVAGPTVFLLQALVQNTGGYIDRFFERTFMLYAYEPNDWIAGWTLFYWAWWISWSPFVGMFIARISRGRTIREFVLGVLFVPTGFTFLWMTVFGNTAISLQLTGATTAVSEAVANSVPLALFAFLEQFPFATLTSALATLLVVTFFVTSADSAALVIDTITSGGSEETPVWRRVFWALLSGLVAAVLLSAGGLQSLQTATIASALPFTVVMLVICYGLLKALRTEALRQSVQHASPARIAPDQGWQGQLHSILHHPSRAEVQRYLAEVVAPSLEAVCEELRRRGVDTAMRREEDRVGLAAMPGTPDEFRYGIRARGYALPSFAYFERGTYATSRDRYFKAEVFLREGGQGYDMMGQPREVLIADVLAQYERHLAYRQLAGQAV</sequence>
<keyword evidence="10" id="KW-1185">Reference proteome</keyword>
<evidence type="ECO:0000256" key="2">
    <source>
        <dbReference type="ARBA" id="ARBA00005658"/>
    </source>
</evidence>
<evidence type="ECO:0000256" key="6">
    <source>
        <dbReference type="ARBA" id="ARBA00022989"/>
    </source>
</evidence>
<comment type="similarity">
    <text evidence="2">Belongs to the BCCT transporter (TC 2.A.15) family.</text>
</comment>
<evidence type="ECO:0000256" key="5">
    <source>
        <dbReference type="ARBA" id="ARBA00022692"/>
    </source>
</evidence>
<dbReference type="NCBIfam" id="NF007399">
    <property type="entry name" value="PRK09928.1"/>
    <property type="match status" value="1"/>
</dbReference>
<feature type="transmembrane region" description="Helical" evidence="8">
    <location>
        <begin position="15"/>
        <end position="37"/>
    </location>
</feature>
<keyword evidence="7 8" id="KW-0472">Membrane</keyword>
<name>A0ABS4A957_9PROT</name>
<reference evidence="9 10" key="1">
    <citation type="submission" date="2021-03" db="EMBL/GenBank/DDBJ databases">
        <authorList>
            <person name="So Y."/>
        </authorList>
    </citation>
    <scope>NUCLEOTIDE SEQUENCE [LARGE SCALE GENOMIC DNA]</scope>
    <source>
        <strain evidence="9 10">SSH11</strain>
    </source>
</reference>
<feature type="transmembrane region" description="Helical" evidence="8">
    <location>
        <begin position="150"/>
        <end position="168"/>
    </location>
</feature>
<feature type="transmembrane region" description="Helical" evidence="8">
    <location>
        <begin position="405"/>
        <end position="424"/>
    </location>
</feature>
<feature type="transmembrane region" description="Helical" evidence="8">
    <location>
        <begin position="476"/>
        <end position="496"/>
    </location>
</feature>
<protein>
    <submittedName>
        <fullName evidence="9">BCCT family transporter</fullName>
    </submittedName>
</protein>
<dbReference type="NCBIfam" id="TIGR00842">
    <property type="entry name" value="bcct"/>
    <property type="match status" value="1"/>
</dbReference>
<dbReference type="InterPro" id="IPR018093">
    <property type="entry name" value="BCCT_CS"/>
</dbReference>
<evidence type="ECO:0000256" key="1">
    <source>
        <dbReference type="ARBA" id="ARBA00004651"/>
    </source>
</evidence>
<evidence type="ECO:0000256" key="8">
    <source>
        <dbReference type="SAM" id="Phobius"/>
    </source>
</evidence>
<feature type="transmembrane region" description="Helical" evidence="8">
    <location>
        <begin position="351"/>
        <end position="369"/>
    </location>
</feature>
<keyword evidence="3" id="KW-0813">Transport</keyword>
<dbReference type="RefSeq" id="WP_209377713.1">
    <property type="nucleotide sequence ID" value="NZ_JAGIZB010000001.1"/>
</dbReference>
<feature type="transmembrane region" description="Helical" evidence="8">
    <location>
        <begin position="97"/>
        <end position="117"/>
    </location>
</feature>
<feature type="transmembrane region" description="Helical" evidence="8">
    <location>
        <begin position="317"/>
        <end position="339"/>
    </location>
</feature>
<evidence type="ECO:0000256" key="7">
    <source>
        <dbReference type="ARBA" id="ARBA00023136"/>
    </source>
</evidence>
<keyword evidence="4" id="KW-1003">Cell membrane</keyword>
<gene>
    <name evidence="9" type="ORF">J8J14_01985</name>
</gene>
<dbReference type="InterPro" id="IPR000060">
    <property type="entry name" value="BCCT_transptr"/>
</dbReference>
<evidence type="ECO:0000313" key="10">
    <source>
        <dbReference type="Proteomes" id="UP000681594"/>
    </source>
</evidence>
<organism evidence="9 10">
    <name type="scientific">Pararoseomonas baculiformis</name>
    <dbReference type="NCBI Taxonomy" id="2820812"/>
    <lineage>
        <taxon>Bacteria</taxon>
        <taxon>Pseudomonadati</taxon>
        <taxon>Pseudomonadota</taxon>
        <taxon>Alphaproteobacteria</taxon>
        <taxon>Acetobacterales</taxon>
        <taxon>Acetobacteraceae</taxon>
        <taxon>Pararoseomonas</taxon>
    </lineage>
</organism>
<keyword evidence="6 8" id="KW-1133">Transmembrane helix</keyword>
<proteinExistence type="inferred from homology"/>
<evidence type="ECO:0000313" key="9">
    <source>
        <dbReference type="EMBL" id="MBP0443537.1"/>
    </source>
</evidence>
<dbReference type="Pfam" id="PF02028">
    <property type="entry name" value="BCCT"/>
    <property type="match status" value="1"/>
</dbReference>
<dbReference type="PANTHER" id="PTHR30047">
    <property type="entry name" value="HIGH-AFFINITY CHOLINE TRANSPORT PROTEIN-RELATED"/>
    <property type="match status" value="1"/>
</dbReference>
<comment type="subcellular location">
    <subcellularLocation>
        <location evidence="1">Cell membrane</location>
        <topology evidence="1">Multi-pass membrane protein</topology>
    </subcellularLocation>
</comment>
<feature type="transmembrane region" description="Helical" evidence="8">
    <location>
        <begin position="233"/>
        <end position="255"/>
    </location>
</feature>
<keyword evidence="5 8" id="KW-0812">Transmembrane</keyword>
<dbReference type="Proteomes" id="UP000681594">
    <property type="component" value="Unassembled WGS sequence"/>
</dbReference>
<dbReference type="PANTHER" id="PTHR30047:SF7">
    <property type="entry name" value="HIGH-AFFINITY CHOLINE TRANSPORT PROTEIN"/>
    <property type="match status" value="1"/>
</dbReference>
<accession>A0ABS4A957</accession>
<feature type="transmembrane region" description="Helical" evidence="8">
    <location>
        <begin position="451"/>
        <end position="470"/>
    </location>
</feature>
<comment type="caution">
    <text evidence="9">The sequence shown here is derived from an EMBL/GenBank/DDBJ whole genome shotgun (WGS) entry which is preliminary data.</text>
</comment>
<feature type="transmembrane region" description="Helical" evidence="8">
    <location>
        <begin position="57"/>
        <end position="76"/>
    </location>
</feature>
<dbReference type="PROSITE" id="PS01303">
    <property type="entry name" value="BCCT"/>
    <property type="match status" value="1"/>
</dbReference>
<dbReference type="EMBL" id="JAGIZB010000001">
    <property type="protein sequence ID" value="MBP0443537.1"/>
    <property type="molecule type" value="Genomic_DNA"/>
</dbReference>
<evidence type="ECO:0000256" key="3">
    <source>
        <dbReference type="ARBA" id="ARBA00022448"/>
    </source>
</evidence>